<evidence type="ECO:0000313" key="6">
    <source>
        <dbReference type="Proteomes" id="UP000187209"/>
    </source>
</evidence>
<feature type="transmembrane region" description="Helical" evidence="2">
    <location>
        <begin position="1209"/>
        <end position="1235"/>
    </location>
</feature>
<organism evidence="5 6">
    <name type="scientific">Stentor coeruleus</name>
    <dbReference type="NCBI Taxonomy" id="5963"/>
    <lineage>
        <taxon>Eukaryota</taxon>
        <taxon>Sar</taxon>
        <taxon>Alveolata</taxon>
        <taxon>Ciliophora</taxon>
        <taxon>Postciliodesmatophora</taxon>
        <taxon>Heterotrichea</taxon>
        <taxon>Heterotrichida</taxon>
        <taxon>Stentoridae</taxon>
        <taxon>Stentor</taxon>
    </lineage>
</organism>
<feature type="signal peptide" evidence="3">
    <location>
        <begin position="1"/>
        <end position="22"/>
    </location>
</feature>
<dbReference type="Pfam" id="PF13385">
    <property type="entry name" value="Laminin_G_3"/>
    <property type="match status" value="1"/>
</dbReference>
<evidence type="ECO:0000256" key="1">
    <source>
        <dbReference type="ARBA" id="ARBA00023157"/>
    </source>
</evidence>
<dbReference type="SUPFAM" id="SSF49899">
    <property type="entry name" value="Concanavalin A-like lectins/glucanases"/>
    <property type="match status" value="1"/>
</dbReference>
<dbReference type="SMART" id="SM00261">
    <property type="entry name" value="FU"/>
    <property type="match status" value="8"/>
</dbReference>
<keyword evidence="3" id="KW-0732">Signal</keyword>
<proteinExistence type="predicted"/>
<evidence type="ECO:0000256" key="2">
    <source>
        <dbReference type="SAM" id="Phobius"/>
    </source>
</evidence>
<name>A0A1R2ATQ2_9CILI</name>
<feature type="domain" description="EGF-like" evidence="4">
    <location>
        <begin position="539"/>
        <end position="584"/>
    </location>
</feature>
<keyword evidence="2" id="KW-0472">Membrane</keyword>
<dbReference type="SUPFAM" id="SSF57184">
    <property type="entry name" value="Growth factor receptor domain"/>
    <property type="match status" value="4"/>
</dbReference>
<evidence type="ECO:0000259" key="4">
    <source>
        <dbReference type="SMART" id="SM00181"/>
    </source>
</evidence>
<dbReference type="InterPro" id="IPR006212">
    <property type="entry name" value="Furin_repeat"/>
</dbReference>
<keyword evidence="6" id="KW-1185">Reference proteome</keyword>
<dbReference type="PANTHER" id="PTHR15332">
    <property type="entry name" value="PROPROTEIN CONVERTASE SUBTILISIN_KEXIN TYPE 5-LIKE"/>
    <property type="match status" value="1"/>
</dbReference>
<accession>A0A1R2ATQ2</accession>
<feature type="domain" description="EGF-like" evidence="4">
    <location>
        <begin position="389"/>
        <end position="434"/>
    </location>
</feature>
<feature type="domain" description="EGF-like" evidence="4">
    <location>
        <begin position="731"/>
        <end position="763"/>
    </location>
</feature>
<dbReference type="InterPro" id="IPR000742">
    <property type="entry name" value="EGF"/>
</dbReference>
<dbReference type="Gene3D" id="2.10.220.10">
    <property type="entry name" value="Hormone Receptor, Insulin-like Growth Factor Receptor 1, Chain A, domain 2"/>
    <property type="match status" value="4"/>
</dbReference>
<sequence length="1293" mass="145138">MSRVIFILFLVSGRLLLEYRLGSNYGPVITDFSGDNNHGVSGFHYKNYESPYDVFYTDRGAFFSGISFIKPPYNDKVRSYFTLPSTFSITMWVLPQNSEGTLMYRFYNSNHYFYIQRSSAENCLRIRFVANKEDPGDLDSSQNTFPHSNINAGTWTLITLIYKENTVLGYCNEQLCINHSYNNPYIDKNTYWFYIGSDYTSWPDMNFFLWLFAISDNEFDYLNYISSFSSEICLTKSGSCLSSCNPAIIDPYKGTGCVSVNTDEYQESGGNSCFYNKGCMSSSNIQYDFHHETFTLLNSNDNCVCPGNQIRITLACTNDTTIYSSVVSCCYSDSNDQCNTCVDTTYYLCLTCAASKAPANSNYTCNCNSGYYGSLPLSTVSSCNACYEECSTCNQDLKCLTCKSSNAYPDSIKGCNCKPGYYGAAPLIFSNSCQPCHEECQTCENNLLCLTCKSENSSPKLIQGCKCDDMYYGNSPLIYSNSCQPCYEECETCINDSQCLTCKSLNAYVDSNKGCKCNSRYYGISPYIEVDSCLECYQECSACNDSSKCTTCISLNAHADTEIGCKCDIGYYGIAPLNSISSCKKCYDDCYNCTSEFNCVECISSNSHPDFEIGCICNDGYYNTSSLIHEDSCIKCYEECSECVEKSKCTKCISKNTELNLDGNCMCIQGYYNETSLKSVNSCKKCHEDCLTCNSYPLCIICKDNNFIISKQGGCECNAGLFKNLDNLCEPCNDTCKTCESRIKCLECKDNLSIPSDITSYCIKCPDLCSGCKSNYECVSCIENATLKNNLCFCDKGYTNSSSSCVIKYFTASMSISSKNNIKINFSEPLANSLIQDDFLLEILNITFSFSLYISNPSSYLLIPKFTENIPINTKFSIKIIKNQIFSTKDSQLENKDFEGVLNELEVIVLNPNIQVIVETSKASSQIAVSSSLGMSITSNPAAAWAMINTIQLITYLPLNNNPLTAGIKKFCVSIGKYNIVPSPMHAFFNANSSSEPYSEAKIYGFKTSVFWINFGPSTVILVVSILLIPYIYLASKIKMSEKMKFDKLLSSYKYGFFLRFWIQSYLDVGFFSLIQLKSTILIASEGYFNQFTAMLGMVIFIKFLTVSTPPLLFISSFMSFSRLKDENDIDYHKKFGSLFSEFKINKGFISSQYYTLYFTKRLFFIVAQVFLNNAPFVQAGLNLTFSLISVVFLLYYQPYKETHIFVSSLSGEICVLIVFSLAFCFLCDLPIRILSKVESAFVTIVLVTLGIQFIVATYELIIGLKKMYSKINEHTLKLSNINQVKKNNAVTS</sequence>
<reference evidence="5 6" key="1">
    <citation type="submission" date="2016-11" db="EMBL/GenBank/DDBJ databases">
        <title>The macronuclear genome of Stentor coeruleus: a giant cell with tiny introns.</title>
        <authorList>
            <person name="Slabodnick M."/>
            <person name="Ruby J.G."/>
            <person name="Reiff S.B."/>
            <person name="Swart E.C."/>
            <person name="Gosai S."/>
            <person name="Prabakaran S."/>
            <person name="Witkowska E."/>
            <person name="Larue G.E."/>
            <person name="Fisher S."/>
            <person name="Freeman R.M."/>
            <person name="Gunawardena J."/>
            <person name="Chu W."/>
            <person name="Stover N.A."/>
            <person name="Gregory B.D."/>
            <person name="Nowacki M."/>
            <person name="Derisi J."/>
            <person name="Roy S.W."/>
            <person name="Marshall W.F."/>
            <person name="Sood P."/>
        </authorList>
    </citation>
    <scope>NUCLEOTIDE SEQUENCE [LARGE SCALE GENOMIC DNA]</scope>
    <source>
        <strain evidence="5">WM001</strain>
    </source>
</reference>
<feature type="domain" description="EGF-like" evidence="4">
    <location>
        <begin position="485"/>
        <end position="516"/>
    </location>
</feature>
<feature type="transmembrane region" description="Helical" evidence="2">
    <location>
        <begin position="1154"/>
        <end position="1172"/>
    </location>
</feature>
<dbReference type="PANTHER" id="PTHR15332:SF175">
    <property type="entry name" value="PROPROTEIN CONVERTASE SUBTILISIN_KEXIN TYPE 5-LIKE"/>
    <property type="match status" value="1"/>
</dbReference>
<dbReference type="OrthoDB" id="300641at2759"/>
<evidence type="ECO:0000256" key="3">
    <source>
        <dbReference type="SAM" id="SignalP"/>
    </source>
</evidence>
<dbReference type="EMBL" id="MPUH01001419">
    <property type="protein sequence ID" value="OMJ67888.1"/>
    <property type="molecule type" value="Genomic_DNA"/>
</dbReference>
<feature type="chain" id="PRO_5012073959" description="EGF-like domain-containing protein" evidence="3">
    <location>
        <begin position="23"/>
        <end position="1293"/>
    </location>
</feature>
<keyword evidence="2" id="KW-0812">Transmembrane</keyword>
<dbReference type="InterPro" id="IPR013320">
    <property type="entry name" value="ConA-like_dom_sf"/>
</dbReference>
<feature type="domain" description="EGF-like" evidence="4">
    <location>
        <begin position="340"/>
        <end position="384"/>
    </location>
</feature>
<feature type="domain" description="EGF-like" evidence="4">
    <location>
        <begin position="642"/>
        <end position="684"/>
    </location>
</feature>
<comment type="caution">
    <text evidence="5">The sequence shown here is derived from an EMBL/GenBank/DDBJ whole genome shotgun (WGS) entry which is preliminary data.</text>
</comment>
<keyword evidence="1" id="KW-1015">Disulfide bond</keyword>
<keyword evidence="2" id="KW-1133">Transmembrane helix</keyword>
<evidence type="ECO:0000313" key="5">
    <source>
        <dbReference type="EMBL" id="OMJ67888.1"/>
    </source>
</evidence>
<dbReference type="InterPro" id="IPR009030">
    <property type="entry name" value="Growth_fac_rcpt_cys_sf"/>
</dbReference>
<gene>
    <name evidence="5" type="ORF">SteCoe_34826</name>
</gene>
<feature type="transmembrane region" description="Helical" evidence="2">
    <location>
        <begin position="1178"/>
        <end position="1197"/>
    </location>
</feature>
<protein>
    <recommendedName>
        <fullName evidence="4">EGF-like domain-containing protein</fullName>
    </recommendedName>
</protein>
<feature type="domain" description="EGF-like" evidence="4">
    <location>
        <begin position="771"/>
        <end position="806"/>
    </location>
</feature>
<dbReference type="Proteomes" id="UP000187209">
    <property type="component" value="Unassembled WGS sequence"/>
</dbReference>
<feature type="transmembrane region" description="Helical" evidence="2">
    <location>
        <begin position="1055"/>
        <end position="1075"/>
    </location>
</feature>
<feature type="transmembrane region" description="Helical" evidence="2">
    <location>
        <begin position="1241"/>
        <end position="1262"/>
    </location>
</feature>
<dbReference type="SMART" id="SM00181">
    <property type="entry name" value="EGF"/>
    <property type="match status" value="8"/>
</dbReference>
<feature type="transmembrane region" description="Helical" evidence="2">
    <location>
        <begin position="1095"/>
        <end position="1115"/>
    </location>
</feature>
<feature type="transmembrane region" description="Helical" evidence="2">
    <location>
        <begin position="1011"/>
        <end position="1034"/>
    </location>
</feature>
<feature type="domain" description="EGF-like" evidence="4">
    <location>
        <begin position="592"/>
        <end position="634"/>
    </location>
</feature>
<dbReference type="Gene3D" id="2.60.120.200">
    <property type="match status" value="1"/>
</dbReference>